<evidence type="ECO:0000256" key="3">
    <source>
        <dbReference type="ARBA" id="ARBA00022679"/>
    </source>
</evidence>
<dbReference type="GO" id="GO:0004379">
    <property type="term" value="F:glycylpeptide N-tetradecanoyltransferase activity"/>
    <property type="evidence" value="ECO:0007669"/>
    <property type="project" value="UniProtKB-EC"/>
</dbReference>
<evidence type="ECO:0000256" key="1">
    <source>
        <dbReference type="ARBA" id="ARBA00009469"/>
    </source>
</evidence>
<evidence type="ECO:0000256" key="5">
    <source>
        <dbReference type="RuleBase" id="RU000586"/>
    </source>
</evidence>
<dbReference type="VEuPathDB" id="FungiDB:H257_15877"/>
<dbReference type="Pfam" id="PF08514">
    <property type="entry name" value="STAG"/>
    <property type="match status" value="2"/>
</dbReference>
<dbReference type="GO" id="GO:0005694">
    <property type="term" value="C:chromosome"/>
    <property type="evidence" value="ECO:0007669"/>
    <property type="project" value="UniProtKB-SubCell"/>
</dbReference>
<feature type="compositionally biased region" description="Basic and acidic residues" evidence="7">
    <location>
        <begin position="8"/>
        <end position="22"/>
    </location>
</feature>
<keyword evidence="3 5" id="KW-0808">Transferase</keyword>
<dbReference type="PANTHER" id="PTHR11377">
    <property type="entry name" value="N-MYRISTOYL TRANSFERASE"/>
    <property type="match status" value="1"/>
</dbReference>
<comment type="function">
    <text evidence="5">Adds a myristoyl group to the N-terminal glycine residue of certain cellular proteins.</text>
</comment>
<organism evidence="9 10">
    <name type="scientific">Aphanomyces astaci</name>
    <name type="common">Crayfish plague agent</name>
    <dbReference type="NCBI Taxonomy" id="112090"/>
    <lineage>
        <taxon>Eukaryota</taxon>
        <taxon>Sar</taxon>
        <taxon>Stramenopiles</taxon>
        <taxon>Oomycota</taxon>
        <taxon>Saprolegniomycetes</taxon>
        <taxon>Saprolegniales</taxon>
        <taxon>Verrucalvaceae</taxon>
        <taxon>Aphanomyces</taxon>
    </lineage>
</organism>
<dbReference type="GO" id="GO:0005737">
    <property type="term" value="C:cytoplasm"/>
    <property type="evidence" value="ECO:0007669"/>
    <property type="project" value="TreeGrafter"/>
</dbReference>
<name>A0A3R7YBG7_APHAT</name>
<protein>
    <recommendedName>
        <fullName evidence="2 5">Glycylpeptide N-tetradecanoyltransferase</fullName>
        <ecNumber evidence="2 5">2.3.1.97</ecNumber>
    </recommendedName>
</protein>
<evidence type="ECO:0000256" key="2">
    <source>
        <dbReference type="ARBA" id="ARBA00012923"/>
    </source>
</evidence>
<evidence type="ECO:0000256" key="4">
    <source>
        <dbReference type="ARBA" id="ARBA00023315"/>
    </source>
</evidence>
<dbReference type="Gene3D" id="1.25.10.10">
    <property type="entry name" value="Leucine-rich Repeat Variant"/>
    <property type="match status" value="1"/>
</dbReference>
<feature type="compositionally biased region" description="Polar residues" evidence="7">
    <location>
        <begin position="161"/>
        <end position="170"/>
    </location>
</feature>
<feature type="non-terminal residue" evidence="9">
    <location>
        <position position="1893"/>
    </location>
</feature>
<dbReference type="Pfam" id="PF21581">
    <property type="entry name" value="SCD"/>
    <property type="match status" value="1"/>
</dbReference>
<evidence type="ECO:0000256" key="6">
    <source>
        <dbReference type="RuleBase" id="RU004178"/>
    </source>
</evidence>
<feature type="compositionally biased region" description="Acidic residues" evidence="7">
    <location>
        <begin position="23"/>
        <end position="35"/>
    </location>
</feature>
<evidence type="ECO:0000256" key="7">
    <source>
        <dbReference type="SAM" id="MobiDB-lite"/>
    </source>
</evidence>
<dbReference type="EC" id="2.3.1.97" evidence="2 5"/>
<dbReference type="PROSITE" id="PS51425">
    <property type="entry name" value="SCD"/>
    <property type="match status" value="1"/>
</dbReference>
<evidence type="ECO:0000259" key="8">
    <source>
        <dbReference type="PROSITE" id="PS51425"/>
    </source>
</evidence>
<dbReference type="Pfam" id="PF24571">
    <property type="entry name" value="HEAT_SCC3-SA"/>
    <property type="match status" value="1"/>
</dbReference>
<feature type="compositionally biased region" description="Basic and acidic residues" evidence="7">
    <location>
        <begin position="102"/>
        <end position="111"/>
    </location>
</feature>
<accession>A0A3R7YBG7</accession>
<dbReference type="Pfam" id="PF02799">
    <property type="entry name" value="NMT_C"/>
    <property type="match status" value="1"/>
</dbReference>
<feature type="region of interest" description="Disordered" evidence="7">
    <location>
        <begin position="1"/>
        <end position="209"/>
    </location>
</feature>
<feature type="compositionally biased region" description="Low complexity" evidence="7">
    <location>
        <begin position="1285"/>
        <end position="1303"/>
    </location>
</feature>
<dbReference type="InterPro" id="IPR022677">
    <property type="entry name" value="NMT_C"/>
</dbReference>
<dbReference type="InterPro" id="IPR013721">
    <property type="entry name" value="STAG"/>
</dbReference>
<dbReference type="Proteomes" id="UP000284702">
    <property type="component" value="Unassembled WGS sequence"/>
</dbReference>
<proteinExistence type="inferred from homology"/>
<dbReference type="InterPro" id="IPR016024">
    <property type="entry name" value="ARM-type_fold"/>
</dbReference>
<dbReference type="InterPro" id="IPR020839">
    <property type="entry name" value="SCD"/>
</dbReference>
<feature type="domain" description="SCD" evidence="8">
    <location>
        <begin position="458"/>
        <end position="543"/>
    </location>
</feature>
<sequence length="1893" mass="210167">AATLGNMPRRDPKKPSDDAKSVDDDEVEGIDDTQEDQVTASAASSEGLNATEDDGNGAPNSTEGDAPKVASDDESGSKTPPAKTMRRAKGKRPASTPANESDNEHDVEQEKATPGAEVEEGNESTPAPAVPQRRSARAHNPTPLYTSPSVAASKRDAESPADTSSQSKTPSGRPPRPTKRTLSVHAGKPQPQSKKTVKQVDTEANDDDDEGEFMLYEAVKSGSANMATLVREWRSRFEASADAASRELINFIMNACGSTSICVEEQDDLDELDLMSFVDTVVVSLQASNQLVYPLASKVKGFRKFKDSFATFWGQWIEECWDSDLIHNTDIVEKVVDWLNSLSRYSFTHTEPINQPTYTTLHHTRITSSSSEVRAIRHTTTFAAYAIGNALVARARQLTDQLVPINRQCAAVADTSKTPKSSKKNNPKLARLLELKGTYDEQLANTQTYLTSLFNGVVVHRYRDTMPELRLESVQTLGHWIHTLPEEFLVDNYLKFLGWMLNDKSAKVRVAVVNALQTIYSHEDNADKLALFTSRFMRRYLEMCDDVDDDVVLSIVELIAKIDRLNLLDGESDLTVVERLVFDADSRIRRSAAEFVCLQYDAFGVTDDDMTEAQLIVQAVALVEFAEEYNDKDNDDSIDWLVSAFWDNEDCQVLSNWRLLTVLLGSDTHEPSLSSHQQEPMTVFFCREIPTLMLRFQSEPAKLCLLLQLVSTLDWDDATIMNQHKKHVEDLLGRLKHAYSTHSDERFLEELSRCIHGLTASKTALTRQAAVLEQELMRDAIDHTTALLAQDTKTKDSEFALQAWLARLHFLSGYINVKDVEVVGNVPAALVALVTERTNLLDVAGPRLSSSCVRYAAHILFKEFLWSSVPLFDAIEDVSSPVDDALTTAMDAFVKRRDVLDVLLFRLLSVHLSEPVTPFTDHVLDTPELELTDDQIPYVNGLHETAFLLLSDLRCLCAQRFEAAVAPFNRLAYQPHKNLLMLSQAYYERIMEQEDDGNDGVRDRVVVALACTSLCNPQNKRQAASVLQQMTSDAFQPLVKAFGKRLMGVSVVKYLEIQMLSLQQSFEEASSPTATVDLAKVLNQSLGTKVPASVRGSLLKFMSEGLRYGLETPENGSFLAALKPYLARLDKAGTKALHGHFVKLFAAKQGGDDEDIRLDPAVADMEALLSGEKDLVVAPPKPAATLKRARDNLSDDEGTSPRWTTTTRRSRNLSDDEADENDPRGTPPPQSFGRQQSPKARKPRAAAKPTSAAKEKDTQAFSNKAHAAATPTPSKKESDDDSDNDAAAQPSKQPTKTPPSKTASGKKSHVTPTRRSTRSKVVVDLNYGEDSDEEPSRSARDEQEEESSPSRKRKPIDESATATTSKDEDDIAQVVRTTEYYSTRDHSTPPPQPPHQEVRRGWVCLLSPERVTHVANQTNKLPDVTSIAGFQSMQLHHVSQVTTLLNTDHAKFDLSLHWTEASVAHWLLPRSNVVDAFVVVDVGTNRVTDFCSYYHVPMSVLNHPQHTTIYTAQSFYNVATSVPLPDLVRDLMVKAKANNMDIFSAADIMNMDEVLAPLGFEAGGGHLHYYLFNWRCPQMTRRNIGLDGQRTCIYSSFCHLNPTMPAAKRSEIIAPSSASNQSDAADFHAVLKQLNLAPVSAPSSKPPAFKFWRTQPVMTLHDTLSSSQDHGYCDQSIPKSKVRATPLKLPEGFAWSDFDITNPSEANELYKFLAAHYCEDSDGRFRSDYSLEFLMWALTSPGYVADWHVAIRHTSSGKLMAFFAGTPKAIRIHDDIAPSCETNFLCIHKKLRNKRLAPVLIKELTRRSNLQGVWRAVYTGSSRLPTPVATTQIHHRSLNTKKCVEVGFAYCPPNVSLTSLIKTNKLPDVTSIAGFQSMQLHHVSQVTTLLNTD</sequence>
<keyword evidence="4 5" id="KW-0012">Acyltransferase</keyword>
<comment type="caution">
    <text evidence="9">The sequence shown here is derived from an EMBL/GenBank/DDBJ whole genome shotgun (WGS) entry which is preliminary data.</text>
</comment>
<dbReference type="InterPro" id="IPR016181">
    <property type="entry name" value="Acyl_CoA_acyltransferase"/>
</dbReference>
<dbReference type="Pfam" id="PF01233">
    <property type="entry name" value="NMT"/>
    <property type="match status" value="1"/>
</dbReference>
<gene>
    <name evidence="9" type="ORF">B5M09_007321</name>
</gene>
<dbReference type="SUPFAM" id="SSF55729">
    <property type="entry name" value="Acyl-CoA N-acyltransferases (Nat)"/>
    <property type="match status" value="3"/>
</dbReference>
<feature type="region of interest" description="Disordered" evidence="7">
    <location>
        <begin position="1179"/>
        <end position="1373"/>
    </location>
</feature>
<feature type="compositionally biased region" description="Polar residues" evidence="7">
    <location>
        <begin position="36"/>
        <end position="48"/>
    </location>
</feature>
<dbReference type="VEuPathDB" id="FungiDB:H257_15875"/>
<evidence type="ECO:0000313" key="10">
    <source>
        <dbReference type="Proteomes" id="UP000284702"/>
    </source>
</evidence>
<dbReference type="VEuPathDB" id="FungiDB:H257_15876"/>
<dbReference type="InterPro" id="IPR011989">
    <property type="entry name" value="ARM-like"/>
</dbReference>
<dbReference type="PANTHER" id="PTHR11377:SF5">
    <property type="entry name" value="GLYCYLPEPTIDE N-TETRADECANOYLTRANSFERASE"/>
    <property type="match status" value="1"/>
</dbReference>
<comment type="catalytic activity">
    <reaction evidence="5">
        <text>N-terminal glycyl-[protein] + tetradecanoyl-CoA = N-tetradecanoylglycyl-[protein] + CoA + H(+)</text>
        <dbReference type="Rhea" id="RHEA:15521"/>
        <dbReference type="Rhea" id="RHEA-COMP:12666"/>
        <dbReference type="Rhea" id="RHEA-COMP:12667"/>
        <dbReference type="ChEBI" id="CHEBI:15378"/>
        <dbReference type="ChEBI" id="CHEBI:57287"/>
        <dbReference type="ChEBI" id="CHEBI:57385"/>
        <dbReference type="ChEBI" id="CHEBI:64723"/>
        <dbReference type="ChEBI" id="CHEBI:133050"/>
        <dbReference type="EC" id="2.3.1.97"/>
    </reaction>
</comment>
<keyword evidence="10" id="KW-1185">Reference proteome</keyword>
<reference evidence="9" key="1">
    <citation type="submission" date="2018-07" db="EMBL/GenBank/DDBJ databases">
        <title>Annotation of Aphanomyces astaci genome assembly.</title>
        <authorList>
            <person name="Studholme D.J."/>
        </authorList>
    </citation>
    <scope>NUCLEOTIDE SEQUENCE [LARGE SCALE GENOMIC DNA]</scope>
    <source>
        <strain evidence="9">Pc</strain>
    </source>
</reference>
<evidence type="ECO:0000313" key="9">
    <source>
        <dbReference type="EMBL" id="RQM25342.1"/>
    </source>
</evidence>
<comment type="similarity">
    <text evidence="1 6">Belongs to the NMT family.</text>
</comment>
<dbReference type="InterPro" id="IPR056396">
    <property type="entry name" value="HEAT_SCC3-SA"/>
</dbReference>
<dbReference type="InterPro" id="IPR022676">
    <property type="entry name" value="NMT_N"/>
</dbReference>
<dbReference type="InterPro" id="IPR000903">
    <property type="entry name" value="NMT"/>
</dbReference>
<dbReference type="EMBL" id="MZMZ02002551">
    <property type="protein sequence ID" value="RQM25342.1"/>
    <property type="molecule type" value="Genomic_DNA"/>
</dbReference>
<feature type="non-terminal residue" evidence="9">
    <location>
        <position position="1"/>
    </location>
</feature>
<dbReference type="SUPFAM" id="SSF48371">
    <property type="entry name" value="ARM repeat"/>
    <property type="match status" value="2"/>
</dbReference>
<dbReference type="Gene3D" id="3.40.630.170">
    <property type="match status" value="2"/>
</dbReference>